<dbReference type="CDD" id="cd04301">
    <property type="entry name" value="NAT_SF"/>
    <property type="match status" value="1"/>
</dbReference>
<proteinExistence type="predicted"/>
<dbReference type="Proteomes" id="UP001144313">
    <property type="component" value="Unassembled WGS sequence"/>
</dbReference>
<comment type="caution">
    <text evidence="3">The sequence shown here is derived from an EMBL/GenBank/DDBJ whole genome shotgun (WGS) entry which is preliminary data.</text>
</comment>
<dbReference type="InterPro" id="IPR052523">
    <property type="entry name" value="Trichothecene_AcTrans"/>
</dbReference>
<keyword evidence="4" id="KW-1185">Reference proteome</keyword>
<dbReference type="InterPro" id="IPR000182">
    <property type="entry name" value="GNAT_dom"/>
</dbReference>
<evidence type="ECO:0000313" key="3">
    <source>
        <dbReference type="EMBL" id="GLI40722.1"/>
    </source>
</evidence>
<organism evidence="3 4">
    <name type="scientific">Glycomyces algeriensis</name>
    <dbReference type="NCBI Taxonomy" id="256037"/>
    <lineage>
        <taxon>Bacteria</taxon>
        <taxon>Bacillati</taxon>
        <taxon>Actinomycetota</taxon>
        <taxon>Actinomycetes</taxon>
        <taxon>Glycomycetales</taxon>
        <taxon>Glycomycetaceae</taxon>
        <taxon>Glycomyces</taxon>
    </lineage>
</organism>
<dbReference type="PANTHER" id="PTHR42791">
    <property type="entry name" value="GNAT FAMILY ACETYLTRANSFERASE"/>
    <property type="match status" value="1"/>
</dbReference>
<dbReference type="GO" id="GO:0016747">
    <property type="term" value="F:acyltransferase activity, transferring groups other than amino-acyl groups"/>
    <property type="evidence" value="ECO:0007669"/>
    <property type="project" value="InterPro"/>
</dbReference>
<feature type="domain" description="N-acetyltransferase" evidence="2">
    <location>
        <begin position="108"/>
        <end position="196"/>
    </location>
</feature>
<dbReference type="Gene3D" id="3.40.630.30">
    <property type="match status" value="1"/>
</dbReference>
<dbReference type="PROSITE" id="PS51186">
    <property type="entry name" value="GNAT"/>
    <property type="match status" value="1"/>
</dbReference>
<accession>A0A9W6LEA3</accession>
<evidence type="ECO:0000256" key="1">
    <source>
        <dbReference type="SAM" id="MobiDB-lite"/>
    </source>
</evidence>
<reference evidence="3" key="1">
    <citation type="submission" date="2022-12" db="EMBL/GenBank/DDBJ databases">
        <title>Reference genome sequencing for broad-spectrum identification of bacterial and archaeal isolates by mass spectrometry.</title>
        <authorList>
            <person name="Sekiguchi Y."/>
            <person name="Tourlousse D.M."/>
        </authorList>
    </citation>
    <scope>NUCLEOTIDE SEQUENCE</scope>
    <source>
        <strain evidence="3">LLR39Z86</strain>
    </source>
</reference>
<dbReference type="Pfam" id="PF00583">
    <property type="entry name" value="Acetyltransf_1"/>
    <property type="match status" value="1"/>
</dbReference>
<dbReference type="RefSeq" id="WP_270117073.1">
    <property type="nucleotide sequence ID" value="NZ_BAAAOL010000009.1"/>
</dbReference>
<evidence type="ECO:0000259" key="2">
    <source>
        <dbReference type="PROSITE" id="PS51186"/>
    </source>
</evidence>
<protein>
    <submittedName>
        <fullName evidence="3">N-acetyltransferase</fullName>
    </submittedName>
</protein>
<evidence type="ECO:0000313" key="4">
    <source>
        <dbReference type="Proteomes" id="UP001144313"/>
    </source>
</evidence>
<dbReference type="SUPFAM" id="SSF55729">
    <property type="entry name" value="Acyl-CoA N-acyltransferases (Nat)"/>
    <property type="match status" value="1"/>
</dbReference>
<name>A0A9W6LEA3_9ACTN</name>
<feature type="region of interest" description="Disordered" evidence="1">
    <location>
        <begin position="180"/>
        <end position="205"/>
    </location>
</feature>
<dbReference type="PANTHER" id="PTHR42791:SF1">
    <property type="entry name" value="N-ACETYLTRANSFERASE DOMAIN-CONTAINING PROTEIN"/>
    <property type="match status" value="1"/>
</dbReference>
<gene>
    <name evidence="3" type="ORF">GALLR39Z86_05720</name>
</gene>
<dbReference type="AlphaFoldDB" id="A0A9W6LEA3"/>
<sequence>MNVDTSYALIRAVDRSAHGTVLTALASAFDADPLAAWLFPEPSGRAALQTGFYRSLLDHPGAEGHLAGDDAGAAIWLHLRAGERLHDDQAAPPDPDAPTARLHAVGTALAARHPVDEPHLYLAVMGVAPDRQGRGIGTALLRHRLEQADRDGIAAYLEASSPRSRDLYRKHGFTDLGAPVRLADAPPLYPMRRPATTSPDRSDNR</sequence>
<dbReference type="InterPro" id="IPR016181">
    <property type="entry name" value="Acyl_CoA_acyltransferase"/>
</dbReference>
<dbReference type="EMBL" id="BSDT01000001">
    <property type="protein sequence ID" value="GLI40722.1"/>
    <property type="molecule type" value="Genomic_DNA"/>
</dbReference>